<reference evidence="2" key="1">
    <citation type="submission" date="2022-11" db="UniProtKB">
        <authorList>
            <consortium name="WormBaseParasite"/>
        </authorList>
    </citation>
    <scope>IDENTIFICATION</scope>
</reference>
<sequence>MVADDDAEQKVVEPLTVIIQQNPNEIAAVTSMETKAYDFKIEPSHEVIEPQDIQITTFQVSEAVSTKQNNDINLIIEEAKIVNASEAPPEVEQSRVETESELQLSPSHKADLIPHENMEDKIHVPKDRPKSAASLEHEHKNDTTIIIQWMIHILLIIDPLFIKVHSKFQ</sequence>
<proteinExistence type="predicted"/>
<protein>
    <submittedName>
        <fullName evidence="2">Uncharacterized protein</fullName>
    </submittedName>
</protein>
<dbReference type="WBParaSite" id="PSU_v2.g6810.t1">
    <property type="protein sequence ID" value="PSU_v2.g6810.t1"/>
    <property type="gene ID" value="PSU_v2.g6810"/>
</dbReference>
<evidence type="ECO:0000313" key="1">
    <source>
        <dbReference type="Proteomes" id="UP000887577"/>
    </source>
</evidence>
<accession>A0A914Z376</accession>
<name>A0A914Z376_9BILA</name>
<evidence type="ECO:0000313" key="2">
    <source>
        <dbReference type="WBParaSite" id="PSU_v2.g6810.t1"/>
    </source>
</evidence>
<dbReference type="AlphaFoldDB" id="A0A914Z376"/>
<organism evidence="1 2">
    <name type="scientific">Panagrolaimus superbus</name>
    <dbReference type="NCBI Taxonomy" id="310955"/>
    <lineage>
        <taxon>Eukaryota</taxon>
        <taxon>Metazoa</taxon>
        <taxon>Ecdysozoa</taxon>
        <taxon>Nematoda</taxon>
        <taxon>Chromadorea</taxon>
        <taxon>Rhabditida</taxon>
        <taxon>Tylenchina</taxon>
        <taxon>Panagrolaimomorpha</taxon>
        <taxon>Panagrolaimoidea</taxon>
        <taxon>Panagrolaimidae</taxon>
        <taxon>Panagrolaimus</taxon>
    </lineage>
</organism>
<dbReference type="Proteomes" id="UP000887577">
    <property type="component" value="Unplaced"/>
</dbReference>
<keyword evidence="1" id="KW-1185">Reference proteome</keyword>